<keyword evidence="3" id="KW-1185">Reference proteome</keyword>
<evidence type="ECO:0000256" key="1">
    <source>
        <dbReference type="SAM" id="MobiDB-lite"/>
    </source>
</evidence>
<feature type="region of interest" description="Disordered" evidence="1">
    <location>
        <begin position="43"/>
        <end position="73"/>
    </location>
</feature>
<evidence type="ECO:0000313" key="2">
    <source>
        <dbReference type="EMBL" id="GMM46377.1"/>
    </source>
</evidence>
<organism evidence="2 3">
    <name type="scientific">Pichia kluyveri</name>
    <name type="common">Yeast</name>
    <dbReference type="NCBI Taxonomy" id="36015"/>
    <lineage>
        <taxon>Eukaryota</taxon>
        <taxon>Fungi</taxon>
        <taxon>Dikarya</taxon>
        <taxon>Ascomycota</taxon>
        <taxon>Saccharomycotina</taxon>
        <taxon>Pichiomycetes</taxon>
        <taxon>Pichiales</taxon>
        <taxon>Pichiaceae</taxon>
        <taxon>Pichia</taxon>
    </lineage>
</organism>
<sequence length="218" mass="25250">MIRQLSKIRIRLYSTIGNDSSNVSKPPTFFHNESNLPAKIETTKPSTSIIPPKPIFNNDNNDNNDNNNDNNNKDTKINYFDSYKEFCKGIAYLGIGTSILYLILEQHERVEESERKMTLMRKKQREIANQMATYKSKLNKIAIDNGKNNVILQGKLQMHIALLRKQLHDNNIDPISIDEAIRQFEENVKIDIVSNKVELWIPGESEVKKYVPDTHEYK</sequence>
<protein>
    <submittedName>
        <fullName evidence="2">Uncharacterized protein</fullName>
    </submittedName>
</protein>
<reference evidence="2 3" key="1">
    <citation type="journal article" date="2023" name="Elife">
        <title>Identification of key yeast species and microbe-microbe interactions impacting larval growth of Drosophila in the wild.</title>
        <authorList>
            <person name="Mure A."/>
            <person name="Sugiura Y."/>
            <person name="Maeda R."/>
            <person name="Honda K."/>
            <person name="Sakurai N."/>
            <person name="Takahashi Y."/>
            <person name="Watada M."/>
            <person name="Katoh T."/>
            <person name="Gotoh A."/>
            <person name="Gotoh Y."/>
            <person name="Taniguchi I."/>
            <person name="Nakamura K."/>
            <person name="Hayashi T."/>
            <person name="Katayama T."/>
            <person name="Uemura T."/>
            <person name="Hattori Y."/>
        </authorList>
    </citation>
    <scope>NUCLEOTIDE SEQUENCE [LARGE SCALE GENOMIC DNA]</scope>
    <source>
        <strain evidence="2 3">PK-24</strain>
    </source>
</reference>
<feature type="compositionally biased region" description="Low complexity" evidence="1">
    <location>
        <begin position="43"/>
        <end position="70"/>
    </location>
</feature>
<proteinExistence type="predicted"/>
<gene>
    <name evidence="2" type="ORF">DAPK24_029520</name>
</gene>
<comment type="caution">
    <text evidence="2">The sequence shown here is derived from an EMBL/GenBank/DDBJ whole genome shotgun (WGS) entry which is preliminary data.</text>
</comment>
<dbReference type="EMBL" id="BTGB01000003">
    <property type="protein sequence ID" value="GMM46377.1"/>
    <property type="molecule type" value="Genomic_DNA"/>
</dbReference>
<dbReference type="AlphaFoldDB" id="A0AAV5R5U7"/>
<dbReference type="Proteomes" id="UP001378960">
    <property type="component" value="Unassembled WGS sequence"/>
</dbReference>
<evidence type="ECO:0000313" key="3">
    <source>
        <dbReference type="Proteomes" id="UP001378960"/>
    </source>
</evidence>
<name>A0AAV5R5U7_PICKL</name>
<accession>A0AAV5R5U7</accession>